<keyword evidence="5" id="KW-0762">Sugar transport</keyword>
<evidence type="ECO:0000256" key="4">
    <source>
        <dbReference type="SAM" id="SignalP"/>
    </source>
</evidence>
<dbReference type="CDD" id="cd14748">
    <property type="entry name" value="PBP2_UgpB"/>
    <property type="match status" value="1"/>
</dbReference>
<proteinExistence type="inferred from homology"/>
<dbReference type="AlphaFoldDB" id="A0A7Y9LAM4"/>
<keyword evidence="3 4" id="KW-0732">Signal</keyword>
<organism evidence="5 6">
    <name type="scientific">Microlunatus parietis</name>
    <dbReference type="NCBI Taxonomy" id="682979"/>
    <lineage>
        <taxon>Bacteria</taxon>
        <taxon>Bacillati</taxon>
        <taxon>Actinomycetota</taxon>
        <taxon>Actinomycetes</taxon>
        <taxon>Propionibacteriales</taxon>
        <taxon>Propionibacteriaceae</taxon>
        <taxon>Microlunatus</taxon>
    </lineage>
</organism>
<evidence type="ECO:0000313" key="6">
    <source>
        <dbReference type="Proteomes" id="UP000569914"/>
    </source>
</evidence>
<dbReference type="EMBL" id="JACCBU010000001">
    <property type="protein sequence ID" value="NYE70847.1"/>
    <property type="molecule type" value="Genomic_DNA"/>
</dbReference>
<feature type="signal peptide" evidence="4">
    <location>
        <begin position="1"/>
        <end position="21"/>
    </location>
</feature>
<dbReference type="GO" id="GO:0015768">
    <property type="term" value="P:maltose transport"/>
    <property type="evidence" value="ECO:0007669"/>
    <property type="project" value="TreeGrafter"/>
</dbReference>
<accession>A0A7Y9LAM4</accession>
<dbReference type="PANTHER" id="PTHR30061">
    <property type="entry name" value="MALTOSE-BINDING PERIPLASMIC PROTEIN"/>
    <property type="match status" value="1"/>
</dbReference>
<evidence type="ECO:0000256" key="2">
    <source>
        <dbReference type="ARBA" id="ARBA00022448"/>
    </source>
</evidence>
<dbReference type="InterPro" id="IPR006059">
    <property type="entry name" value="SBP"/>
</dbReference>
<dbReference type="PROSITE" id="PS51257">
    <property type="entry name" value="PROKAR_LIPOPROTEIN"/>
    <property type="match status" value="1"/>
</dbReference>
<dbReference type="PANTHER" id="PTHR30061:SF50">
    <property type="entry name" value="MALTOSE_MALTODEXTRIN-BINDING PERIPLASMIC PROTEIN"/>
    <property type="match status" value="1"/>
</dbReference>
<keyword evidence="2" id="KW-0813">Transport</keyword>
<dbReference type="Gene3D" id="3.40.190.10">
    <property type="entry name" value="Periplasmic binding protein-like II"/>
    <property type="match status" value="1"/>
</dbReference>
<dbReference type="GO" id="GO:1901982">
    <property type="term" value="F:maltose binding"/>
    <property type="evidence" value="ECO:0007669"/>
    <property type="project" value="TreeGrafter"/>
</dbReference>
<dbReference type="SUPFAM" id="SSF53850">
    <property type="entry name" value="Periplasmic binding protein-like II"/>
    <property type="match status" value="1"/>
</dbReference>
<evidence type="ECO:0000256" key="1">
    <source>
        <dbReference type="ARBA" id="ARBA00008520"/>
    </source>
</evidence>
<dbReference type="Proteomes" id="UP000569914">
    <property type="component" value="Unassembled WGS sequence"/>
</dbReference>
<comment type="similarity">
    <text evidence="1">Belongs to the bacterial solute-binding protein 1 family.</text>
</comment>
<keyword evidence="6" id="KW-1185">Reference proteome</keyword>
<sequence>MRTIRSIAAAVVAGLLALVLAACGGPSGGTTGGTGAGGPKIKEVTFWGGWSGDQAKQLKAQADAFNAAQTDYKVTFVAQEEVEQKLLTGMASGRVPDIVLWDRFNTSVYAGKNAFTALDDRIAADKIDLGRFYGPAVEEMVVDGKHYGLPLLVDNRSLFYNTELFAEAGLEPPTNWDELRQAATTLTKRDGNKLTRAGFSLDDPGLFNMWIRQAGGSMLTEDQTAVAFNSPEGVEVLNFWKQLLDAKVYQLGFGAGGNAFAEGKAAMKYDGPWALSDLDKVKTLKYGIAEPPAGPRGDKAANMGGFGLIIPRGAKNADGAWAFLKWWATEKENAISFGKLSGWIPALIEAAEDPYFTDNEKYAGFVATMKYAQTRPTLKGYADMEGKALIPQLQRFMSGEISAEEALAEAEKRGNQILAEQRK</sequence>
<gene>
    <name evidence="5" type="ORF">BKA15_002176</name>
</gene>
<reference evidence="5 6" key="1">
    <citation type="submission" date="2020-07" db="EMBL/GenBank/DDBJ databases">
        <title>Sequencing the genomes of 1000 actinobacteria strains.</title>
        <authorList>
            <person name="Klenk H.-P."/>
        </authorList>
    </citation>
    <scope>NUCLEOTIDE SEQUENCE [LARGE SCALE GENOMIC DNA]</scope>
    <source>
        <strain evidence="5 6">DSM 22083</strain>
    </source>
</reference>
<feature type="chain" id="PRO_5039497611" evidence="4">
    <location>
        <begin position="22"/>
        <end position="423"/>
    </location>
</feature>
<dbReference type="RefSeq" id="WP_179750609.1">
    <property type="nucleotide sequence ID" value="NZ_JACCBU010000001.1"/>
</dbReference>
<evidence type="ECO:0000256" key="3">
    <source>
        <dbReference type="ARBA" id="ARBA00022729"/>
    </source>
</evidence>
<dbReference type="Pfam" id="PF01547">
    <property type="entry name" value="SBP_bac_1"/>
    <property type="match status" value="1"/>
</dbReference>
<protein>
    <submittedName>
        <fullName evidence="5">Multiple sugar transport system substrate-binding protein</fullName>
    </submittedName>
</protein>
<evidence type="ECO:0000313" key="5">
    <source>
        <dbReference type="EMBL" id="NYE70847.1"/>
    </source>
</evidence>
<dbReference type="GO" id="GO:0055052">
    <property type="term" value="C:ATP-binding cassette (ABC) transporter complex, substrate-binding subunit-containing"/>
    <property type="evidence" value="ECO:0007669"/>
    <property type="project" value="TreeGrafter"/>
</dbReference>
<name>A0A7Y9LAM4_9ACTN</name>
<comment type="caution">
    <text evidence="5">The sequence shown here is derived from an EMBL/GenBank/DDBJ whole genome shotgun (WGS) entry which is preliminary data.</text>
</comment>
<dbReference type="GO" id="GO:0042956">
    <property type="term" value="P:maltodextrin transmembrane transport"/>
    <property type="evidence" value="ECO:0007669"/>
    <property type="project" value="TreeGrafter"/>
</dbReference>